<protein>
    <submittedName>
        <fullName evidence="2">Class I glutamine amidotransferase-like protein</fullName>
    </submittedName>
</protein>
<keyword evidence="2" id="KW-0808">Transferase</keyword>
<evidence type="ECO:0000313" key="3">
    <source>
        <dbReference type="Proteomes" id="UP000308652"/>
    </source>
</evidence>
<keyword evidence="2" id="KW-0315">Glutamine amidotransferase</keyword>
<evidence type="ECO:0000313" key="2">
    <source>
        <dbReference type="EMBL" id="TFK44175.1"/>
    </source>
</evidence>
<dbReference type="Pfam" id="PF01965">
    <property type="entry name" value="DJ-1_PfpI"/>
    <property type="match status" value="1"/>
</dbReference>
<dbReference type="OrthoDB" id="543156at2759"/>
<dbReference type="InterPro" id="IPR052158">
    <property type="entry name" value="INH-QAR"/>
</dbReference>
<gene>
    <name evidence="2" type="ORF">BDQ12DRAFT_5248</name>
</gene>
<organism evidence="2 3">
    <name type="scientific">Crucibulum laeve</name>
    <dbReference type="NCBI Taxonomy" id="68775"/>
    <lineage>
        <taxon>Eukaryota</taxon>
        <taxon>Fungi</taxon>
        <taxon>Dikarya</taxon>
        <taxon>Basidiomycota</taxon>
        <taxon>Agaricomycotina</taxon>
        <taxon>Agaricomycetes</taxon>
        <taxon>Agaricomycetidae</taxon>
        <taxon>Agaricales</taxon>
        <taxon>Agaricineae</taxon>
        <taxon>Nidulariaceae</taxon>
        <taxon>Crucibulum</taxon>
    </lineage>
</organism>
<dbReference type="EMBL" id="ML213590">
    <property type="protein sequence ID" value="TFK44175.1"/>
    <property type="molecule type" value="Genomic_DNA"/>
</dbReference>
<dbReference type="SUPFAM" id="SSF52317">
    <property type="entry name" value="Class I glutamine amidotransferase-like"/>
    <property type="match status" value="1"/>
</dbReference>
<accession>A0A5C3MHN0</accession>
<feature type="domain" description="DJ-1/PfpI" evidence="1">
    <location>
        <begin position="48"/>
        <end position="189"/>
    </location>
</feature>
<dbReference type="InterPro" id="IPR029062">
    <property type="entry name" value="Class_I_gatase-like"/>
</dbReference>
<proteinExistence type="predicted"/>
<keyword evidence="3" id="KW-1185">Reference proteome</keyword>
<name>A0A5C3MHN0_9AGAR</name>
<sequence length="227" mass="24799">MSSSLTLHIGVLSLPYHQLLDAAGPVDYLNNHSYAILSEIKSPLASKAPVIHWHYISYKSTLEPLPATSGPMQVPTCTYADCPPLDYLLVPGPDPAIRIPDGCAEFVRSRFDGLKGLLLVCTGSIIIARTGVLDGLNVCSNKMVLKDWANAGKLPEKVKWVGDRRWIVDGKVWSAGGITAGIDLAAEFARVHFDPEIVELVKLFSEYKPNPDQPDVFAKITEGVKLY</sequence>
<dbReference type="Gene3D" id="3.40.50.880">
    <property type="match status" value="1"/>
</dbReference>
<dbReference type="PANTHER" id="PTHR43130">
    <property type="entry name" value="ARAC-FAMILY TRANSCRIPTIONAL REGULATOR"/>
    <property type="match status" value="1"/>
</dbReference>
<dbReference type="AlphaFoldDB" id="A0A5C3MHN0"/>
<dbReference type="InterPro" id="IPR002818">
    <property type="entry name" value="DJ-1/PfpI"/>
</dbReference>
<reference evidence="2 3" key="1">
    <citation type="journal article" date="2019" name="Nat. Ecol. Evol.">
        <title>Megaphylogeny resolves global patterns of mushroom evolution.</title>
        <authorList>
            <person name="Varga T."/>
            <person name="Krizsan K."/>
            <person name="Foldi C."/>
            <person name="Dima B."/>
            <person name="Sanchez-Garcia M."/>
            <person name="Sanchez-Ramirez S."/>
            <person name="Szollosi G.J."/>
            <person name="Szarkandi J.G."/>
            <person name="Papp V."/>
            <person name="Albert L."/>
            <person name="Andreopoulos W."/>
            <person name="Angelini C."/>
            <person name="Antonin V."/>
            <person name="Barry K.W."/>
            <person name="Bougher N.L."/>
            <person name="Buchanan P."/>
            <person name="Buyck B."/>
            <person name="Bense V."/>
            <person name="Catcheside P."/>
            <person name="Chovatia M."/>
            <person name="Cooper J."/>
            <person name="Damon W."/>
            <person name="Desjardin D."/>
            <person name="Finy P."/>
            <person name="Geml J."/>
            <person name="Haridas S."/>
            <person name="Hughes K."/>
            <person name="Justo A."/>
            <person name="Karasinski D."/>
            <person name="Kautmanova I."/>
            <person name="Kiss B."/>
            <person name="Kocsube S."/>
            <person name="Kotiranta H."/>
            <person name="LaButti K.M."/>
            <person name="Lechner B.E."/>
            <person name="Liimatainen K."/>
            <person name="Lipzen A."/>
            <person name="Lukacs Z."/>
            <person name="Mihaltcheva S."/>
            <person name="Morgado L.N."/>
            <person name="Niskanen T."/>
            <person name="Noordeloos M.E."/>
            <person name="Ohm R.A."/>
            <person name="Ortiz-Santana B."/>
            <person name="Ovrebo C."/>
            <person name="Racz N."/>
            <person name="Riley R."/>
            <person name="Savchenko A."/>
            <person name="Shiryaev A."/>
            <person name="Soop K."/>
            <person name="Spirin V."/>
            <person name="Szebenyi C."/>
            <person name="Tomsovsky M."/>
            <person name="Tulloss R.E."/>
            <person name="Uehling J."/>
            <person name="Grigoriev I.V."/>
            <person name="Vagvolgyi C."/>
            <person name="Papp T."/>
            <person name="Martin F.M."/>
            <person name="Miettinen O."/>
            <person name="Hibbett D.S."/>
            <person name="Nagy L.G."/>
        </authorList>
    </citation>
    <scope>NUCLEOTIDE SEQUENCE [LARGE SCALE GENOMIC DNA]</scope>
    <source>
        <strain evidence="2 3">CBS 166.37</strain>
    </source>
</reference>
<dbReference type="GO" id="GO:0016740">
    <property type="term" value="F:transferase activity"/>
    <property type="evidence" value="ECO:0007669"/>
    <property type="project" value="UniProtKB-KW"/>
</dbReference>
<dbReference type="Proteomes" id="UP000308652">
    <property type="component" value="Unassembled WGS sequence"/>
</dbReference>
<evidence type="ECO:0000259" key="1">
    <source>
        <dbReference type="Pfam" id="PF01965"/>
    </source>
</evidence>
<dbReference type="PANTHER" id="PTHR43130:SF7">
    <property type="entry name" value="DJ-1_PFPI DOMAIN-CONTAINING PROTEIN"/>
    <property type="match status" value="1"/>
</dbReference>